<organism evidence="3 4">
    <name type="scientific">Phytophthora oleae</name>
    <dbReference type="NCBI Taxonomy" id="2107226"/>
    <lineage>
        <taxon>Eukaryota</taxon>
        <taxon>Sar</taxon>
        <taxon>Stramenopiles</taxon>
        <taxon>Oomycota</taxon>
        <taxon>Peronosporomycetes</taxon>
        <taxon>Peronosporales</taxon>
        <taxon>Peronosporaceae</taxon>
        <taxon>Phytophthora</taxon>
    </lineage>
</organism>
<reference evidence="3 4" key="1">
    <citation type="submission" date="2024-09" db="EMBL/GenBank/DDBJ databases">
        <title>Genome sequencing and assembly of Phytophthora oleae, isolate VK10A, causative agent of rot of olive drupes.</title>
        <authorList>
            <person name="Conti Taguali S."/>
            <person name="Riolo M."/>
            <person name="La Spada F."/>
            <person name="Cacciola S.O."/>
            <person name="Dionisio G."/>
        </authorList>
    </citation>
    <scope>NUCLEOTIDE SEQUENCE [LARGE SCALE GENOMIC DNA]</scope>
    <source>
        <strain evidence="3 4">VK10A</strain>
    </source>
</reference>
<comment type="caution">
    <text evidence="3">The sequence shown here is derived from an EMBL/GenBank/DDBJ whole genome shotgun (WGS) entry which is preliminary data.</text>
</comment>
<feature type="compositionally biased region" description="Polar residues" evidence="2">
    <location>
        <begin position="704"/>
        <end position="716"/>
    </location>
</feature>
<feature type="coiled-coil region" evidence="1">
    <location>
        <begin position="239"/>
        <end position="355"/>
    </location>
</feature>
<name>A0ABD3FPB6_9STRA</name>
<accession>A0ABD3FPB6</accession>
<dbReference type="EMBL" id="JBIMZQ010000014">
    <property type="protein sequence ID" value="KAL3667480.1"/>
    <property type="molecule type" value="Genomic_DNA"/>
</dbReference>
<protein>
    <submittedName>
        <fullName evidence="3">Uncharacterized protein</fullName>
    </submittedName>
</protein>
<feature type="coiled-coil region" evidence="1">
    <location>
        <begin position="147"/>
        <end position="174"/>
    </location>
</feature>
<evidence type="ECO:0000313" key="3">
    <source>
        <dbReference type="EMBL" id="KAL3667480.1"/>
    </source>
</evidence>
<proteinExistence type="predicted"/>
<sequence>MADGSAAAAELGADGWNEVEQTLTLLELPPVPPTSDPQRLLGYVLHILPRYTEMEMLATHLRLYASTLEQDMEQVKSHLRLLTREAAGEREKKQFLERYSAQVVKERNDLLHSRGSSKKKAPSSHFVWHNCCKKNTSHAIDLAPSILAFRGEKLQEALKRIEILQEEVHNQEMLRKELDFLLKKTQREHDSKAAADRKHIQQLEKQILQRSTLHSSLERKLYEVESVLARHDKTKEEELTVVSNRVREAQRRIESLEEENASLQVQVDGLSSDRDRLMELLEVTTESKDVFGEQIDELTDKCQSLESEVEALRSEIDMLQTKDINDIRTQYAARIDRLQKDNAASEQTLRQEVDRVKRELKKRDESLVQEFSVRQSIAEGSSRRPLSGQTSGLECVPLSDDDAGWSDGMFDDDRPLEGDEVGSSLSRSQLSVSHKSIDLSSSEASHFNLSKEVGTLNNSDLTGSFQGHVTRHIFAGSSGQGYSRELDAVSRDLSASSKALESRSQENDADTSAANEPFDWETFIDSTSDISIVHDGHMRRSISAGPRSMDLSTSTIHYESSLVRVSDPGFDADSKARAHSFEEEQKREEEADPCFAHANNDESFVRSRSLVELELFNDEEEKETDLDDTVTTEQHDENVTITSNTTEHRQQEDYEENVTEGGHADNDFARDIYQMLNGLEQKRKEEEQKASLAEQALLKFQQLQNGMQTSQLSPESGFQDKGN</sequence>
<evidence type="ECO:0000256" key="1">
    <source>
        <dbReference type="SAM" id="Coils"/>
    </source>
</evidence>
<keyword evidence="1" id="KW-0175">Coiled coil</keyword>
<evidence type="ECO:0000256" key="2">
    <source>
        <dbReference type="SAM" id="MobiDB-lite"/>
    </source>
</evidence>
<feature type="region of interest" description="Disordered" evidence="2">
    <location>
        <begin position="639"/>
        <end position="665"/>
    </location>
</feature>
<gene>
    <name evidence="3" type="ORF">V7S43_007702</name>
</gene>
<feature type="coiled-coil region" evidence="1">
    <location>
        <begin position="669"/>
        <end position="696"/>
    </location>
</feature>
<dbReference type="AlphaFoldDB" id="A0ABD3FPB6"/>
<evidence type="ECO:0000313" key="4">
    <source>
        <dbReference type="Proteomes" id="UP001632037"/>
    </source>
</evidence>
<keyword evidence="4" id="KW-1185">Reference proteome</keyword>
<feature type="region of interest" description="Disordered" evidence="2">
    <location>
        <begin position="704"/>
        <end position="723"/>
    </location>
</feature>
<dbReference type="Proteomes" id="UP001632037">
    <property type="component" value="Unassembled WGS sequence"/>
</dbReference>
<feature type="region of interest" description="Disordered" evidence="2">
    <location>
        <begin position="378"/>
        <end position="427"/>
    </location>
</feature>